<keyword evidence="11" id="KW-1185">Reference proteome</keyword>
<evidence type="ECO:0000256" key="7">
    <source>
        <dbReference type="ARBA" id="ARBA00023136"/>
    </source>
</evidence>
<evidence type="ECO:0000256" key="3">
    <source>
        <dbReference type="ARBA" id="ARBA00022448"/>
    </source>
</evidence>
<comment type="subcellular location">
    <subcellularLocation>
        <location evidence="1">Cell membrane</location>
        <topology evidence="1">Multi-pass membrane protein</topology>
    </subcellularLocation>
</comment>
<keyword evidence="5 9" id="KW-0812">Transmembrane</keyword>
<feature type="transmembrane region" description="Helical" evidence="9">
    <location>
        <begin position="21"/>
        <end position="41"/>
    </location>
</feature>
<dbReference type="GO" id="GO:1903785">
    <property type="term" value="P:L-valine transmembrane transport"/>
    <property type="evidence" value="ECO:0007669"/>
    <property type="project" value="TreeGrafter"/>
</dbReference>
<dbReference type="Proteomes" id="UP000037288">
    <property type="component" value="Unassembled WGS sequence"/>
</dbReference>
<dbReference type="Pfam" id="PF03591">
    <property type="entry name" value="AzlC"/>
    <property type="match status" value="1"/>
</dbReference>
<evidence type="ECO:0000256" key="1">
    <source>
        <dbReference type="ARBA" id="ARBA00004651"/>
    </source>
</evidence>
<organism evidence="10 11">
    <name type="scientific">Streptomyces caatingaensis</name>
    <dbReference type="NCBI Taxonomy" id="1678637"/>
    <lineage>
        <taxon>Bacteria</taxon>
        <taxon>Bacillati</taxon>
        <taxon>Actinomycetota</taxon>
        <taxon>Actinomycetes</taxon>
        <taxon>Kitasatosporales</taxon>
        <taxon>Streptomycetaceae</taxon>
        <taxon>Streptomyces</taxon>
    </lineage>
</organism>
<keyword evidence="6 9" id="KW-1133">Transmembrane helix</keyword>
<dbReference type="STRING" id="1678637.AC230_00920"/>
<dbReference type="PATRIC" id="fig|1678637.3.peg.194"/>
<feature type="region of interest" description="Disordered" evidence="8">
    <location>
        <begin position="231"/>
        <end position="271"/>
    </location>
</feature>
<comment type="similarity">
    <text evidence="2">Belongs to the AzlC family.</text>
</comment>
<dbReference type="PANTHER" id="PTHR34979">
    <property type="entry name" value="INNER MEMBRANE PROTEIN YGAZ"/>
    <property type="match status" value="1"/>
</dbReference>
<sequence>MFILPTMRSLCRTLDRSLLRDIAAVALAMGIVGASFGALAVTAGEPLWVPVAMSLAVFAGGAQFATFDIAVGGGGTAAAVAAGLVLNARLLAYGLTVADVLDVRWPARLLGSHVLTDQSVAFARAERDPRRRRAAYLACGVLLFATWNAGTLVGALVGRTVGDARALGLDAAEPMVLLALVLPALRQRGVRRAASAGTAVALATVPFLPAGLPVLLALSGPLLLAREGAAVEDATEEGATDEGAANEGPADKGVADGTAEGAGVGREEGRA</sequence>
<reference evidence="11" key="1">
    <citation type="submission" date="2015-07" db="EMBL/GenBank/DDBJ databases">
        <title>Draft genome sequence of Streptomyces sp. CMAA 1322, a bacterium isolated from Caatinga biome, from dry forest semiarid of Brazil.</title>
        <authorList>
            <person name="Santos S.N."/>
            <person name="Gacesa R."/>
            <person name="Taketani R.G."/>
            <person name="Long P.F."/>
            <person name="Melo I.S."/>
        </authorList>
    </citation>
    <scope>NUCLEOTIDE SEQUENCE [LARGE SCALE GENOMIC DNA]</scope>
    <source>
        <strain evidence="11">CMAA 1322</strain>
    </source>
</reference>
<keyword evidence="7 9" id="KW-0472">Membrane</keyword>
<dbReference type="InterPro" id="IPR011606">
    <property type="entry name" value="Brnchd-chn_aa_trnsp_permease"/>
</dbReference>
<feature type="transmembrane region" description="Helical" evidence="9">
    <location>
        <begin position="134"/>
        <end position="158"/>
    </location>
</feature>
<evidence type="ECO:0000313" key="11">
    <source>
        <dbReference type="Proteomes" id="UP000037288"/>
    </source>
</evidence>
<dbReference type="GO" id="GO:0005886">
    <property type="term" value="C:plasma membrane"/>
    <property type="evidence" value="ECO:0007669"/>
    <property type="project" value="UniProtKB-SubCell"/>
</dbReference>
<proteinExistence type="inferred from homology"/>
<dbReference type="PANTHER" id="PTHR34979:SF1">
    <property type="entry name" value="INNER MEMBRANE PROTEIN YGAZ"/>
    <property type="match status" value="1"/>
</dbReference>
<name>A0A0K9XIT1_9ACTN</name>
<evidence type="ECO:0000256" key="8">
    <source>
        <dbReference type="SAM" id="MobiDB-lite"/>
    </source>
</evidence>
<comment type="caution">
    <text evidence="10">The sequence shown here is derived from an EMBL/GenBank/DDBJ whole genome shotgun (WGS) entry which is preliminary data.</text>
</comment>
<dbReference type="AlphaFoldDB" id="A0A0K9XIT1"/>
<protein>
    <submittedName>
        <fullName evidence="10">Branched-chain amino acid permease</fullName>
    </submittedName>
</protein>
<evidence type="ECO:0000313" key="10">
    <source>
        <dbReference type="EMBL" id="KNB53299.1"/>
    </source>
</evidence>
<evidence type="ECO:0000256" key="2">
    <source>
        <dbReference type="ARBA" id="ARBA00010735"/>
    </source>
</evidence>
<accession>A0A0K9XIT1</accession>
<evidence type="ECO:0000256" key="9">
    <source>
        <dbReference type="SAM" id="Phobius"/>
    </source>
</evidence>
<keyword evidence="4" id="KW-1003">Cell membrane</keyword>
<feature type="transmembrane region" description="Helical" evidence="9">
    <location>
        <begin position="197"/>
        <end position="218"/>
    </location>
</feature>
<dbReference type="EMBL" id="LFXA01000002">
    <property type="protein sequence ID" value="KNB53299.1"/>
    <property type="molecule type" value="Genomic_DNA"/>
</dbReference>
<keyword evidence="3" id="KW-0813">Transport</keyword>
<feature type="transmembrane region" description="Helical" evidence="9">
    <location>
        <begin position="164"/>
        <end position="185"/>
    </location>
</feature>
<evidence type="ECO:0000256" key="6">
    <source>
        <dbReference type="ARBA" id="ARBA00022989"/>
    </source>
</evidence>
<evidence type="ECO:0000256" key="5">
    <source>
        <dbReference type="ARBA" id="ARBA00022692"/>
    </source>
</evidence>
<gene>
    <name evidence="10" type="ORF">AC230_00920</name>
</gene>
<evidence type="ECO:0000256" key="4">
    <source>
        <dbReference type="ARBA" id="ARBA00022475"/>
    </source>
</evidence>